<dbReference type="GO" id="GO:0005789">
    <property type="term" value="C:endoplasmic reticulum membrane"/>
    <property type="evidence" value="ECO:0007669"/>
    <property type="project" value="UniProtKB-SubCell"/>
</dbReference>
<evidence type="ECO:0000256" key="16">
    <source>
        <dbReference type="ARBA" id="ARBA00022741"/>
    </source>
</evidence>
<dbReference type="GO" id="GO:0031901">
    <property type="term" value="C:early endosome membrane"/>
    <property type="evidence" value="ECO:0007669"/>
    <property type="project" value="UniProtKB-SubCell"/>
</dbReference>
<dbReference type="FunFam" id="3.40.50.300:FF:000186">
    <property type="entry name" value="ATP-binding cassette sub-family B member 7, mitochondrial"/>
    <property type="match status" value="1"/>
</dbReference>
<dbReference type="InterPro" id="IPR003593">
    <property type="entry name" value="AAA+_ATPase"/>
</dbReference>
<evidence type="ECO:0000256" key="27">
    <source>
        <dbReference type="ARBA" id="ARBA00023228"/>
    </source>
</evidence>
<evidence type="ECO:0000256" key="9">
    <source>
        <dbReference type="ARBA" id="ARBA00004653"/>
    </source>
</evidence>
<feature type="transmembrane region" description="Helical" evidence="41">
    <location>
        <begin position="174"/>
        <end position="193"/>
    </location>
</feature>
<organism evidence="44 45">
    <name type="scientific">Opisthorchis felineus</name>
    <dbReference type="NCBI Taxonomy" id="147828"/>
    <lineage>
        <taxon>Eukaryota</taxon>
        <taxon>Metazoa</taxon>
        <taxon>Spiralia</taxon>
        <taxon>Lophotrochozoa</taxon>
        <taxon>Platyhelminthes</taxon>
        <taxon>Trematoda</taxon>
        <taxon>Digenea</taxon>
        <taxon>Opisthorchiida</taxon>
        <taxon>Opisthorchiata</taxon>
        <taxon>Opisthorchiidae</taxon>
        <taxon>Opisthorchis</taxon>
    </lineage>
</organism>
<dbReference type="CDD" id="cd18581">
    <property type="entry name" value="ABC_6TM_ABCB6"/>
    <property type="match status" value="1"/>
</dbReference>
<dbReference type="EMBL" id="SJOL01004416">
    <property type="protein sequence ID" value="TGZ71644.1"/>
    <property type="molecule type" value="Genomic_DNA"/>
</dbReference>
<evidence type="ECO:0000256" key="39">
    <source>
        <dbReference type="ARBA" id="ARBA00048636"/>
    </source>
</evidence>
<dbReference type="AlphaFoldDB" id="A0A4V3SGB7"/>
<keyword evidence="15 41" id="KW-0812">Transmembrane</keyword>
<reference evidence="44 45" key="1">
    <citation type="journal article" date="2019" name="BMC Genomics">
        <title>New insights from Opisthorchis felineus genome: update on genomics of the epidemiologically important liver flukes.</title>
        <authorList>
            <person name="Ershov N.I."/>
            <person name="Mordvinov V.A."/>
            <person name="Prokhortchouk E.B."/>
            <person name="Pakharukova M.Y."/>
            <person name="Gunbin K.V."/>
            <person name="Ustyantsev K."/>
            <person name="Genaev M.A."/>
            <person name="Blinov A.G."/>
            <person name="Mazur A."/>
            <person name="Boulygina E."/>
            <person name="Tsygankova S."/>
            <person name="Khrameeva E."/>
            <person name="Chekanov N."/>
            <person name="Fan G."/>
            <person name="Xiao A."/>
            <person name="Zhang H."/>
            <person name="Xu X."/>
            <person name="Yang H."/>
            <person name="Solovyev V."/>
            <person name="Lee S.M."/>
            <person name="Liu X."/>
            <person name="Afonnikov D.A."/>
            <person name="Skryabin K.G."/>
        </authorList>
    </citation>
    <scope>NUCLEOTIDE SEQUENCE [LARGE SCALE GENOMIC DNA]</scope>
    <source>
        <strain evidence="44">AK-0245</strain>
        <tissue evidence="44">Whole organism</tissue>
    </source>
</reference>
<dbReference type="EMBL" id="SJOL01004416">
    <property type="protein sequence ID" value="TGZ71645.1"/>
    <property type="molecule type" value="Genomic_DNA"/>
</dbReference>
<evidence type="ECO:0000256" key="10">
    <source>
        <dbReference type="ARBA" id="ARBA00004656"/>
    </source>
</evidence>
<feature type="transmembrane region" description="Helical" evidence="41">
    <location>
        <begin position="400"/>
        <end position="423"/>
    </location>
</feature>
<feature type="transmembrane region" description="Helical" evidence="41">
    <location>
        <begin position="60"/>
        <end position="86"/>
    </location>
</feature>
<evidence type="ECO:0000256" key="5">
    <source>
        <dbReference type="ARBA" id="ARBA00004414"/>
    </source>
</evidence>
<dbReference type="GO" id="GO:0000139">
    <property type="term" value="C:Golgi membrane"/>
    <property type="evidence" value="ECO:0007669"/>
    <property type="project" value="UniProtKB-SubCell"/>
</dbReference>
<comment type="subunit">
    <text evidence="11">Homodimer.</text>
</comment>
<keyword evidence="17" id="KW-0967">Endosome</keyword>
<evidence type="ECO:0000256" key="6">
    <source>
        <dbReference type="ARBA" id="ARBA00004477"/>
    </source>
</evidence>
<dbReference type="CDD" id="cd03253">
    <property type="entry name" value="ABCC_ATM1_transporter"/>
    <property type="match status" value="1"/>
</dbReference>
<evidence type="ECO:0000256" key="35">
    <source>
        <dbReference type="ARBA" id="ARBA00047789"/>
    </source>
</evidence>
<dbReference type="Gene3D" id="3.40.50.300">
    <property type="entry name" value="P-loop containing nucleotide triphosphate hydrolases"/>
    <property type="match status" value="1"/>
</dbReference>
<feature type="transmembrane region" description="Helical" evidence="41">
    <location>
        <begin position="520"/>
        <end position="542"/>
    </location>
</feature>
<evidence type="ECO:0000313" key="45">
    <source>
        <dbReference type="Proteomes" id="UP000308267"/>
    </source>
</evidence>
<dbReference type="SUPFAM" id="SSF90123">
    <property type="entry name" value="ABC transporter transmembrane region"/>
    <property type="match status" value="1"/>
</dbReference>
<dbReference type="InterPro" id="IPR003439">
    <property type="entry name" value="ABC_transporter-like_ATP-bd"/>
</dbReference>
<comment type="catalytic activity">
    <reaction evidence="36">
        <text>protoporphyrin IX(in) + ATP + H2O = protoporphyrin IX(out) + ADP + phosphate + H(+)</text>
        <dbReference type="Rhea" id="RHEA:61336"/>
        <dbReference type="ChEBI" id="CHEBI:15377"/>
        <dbReference type="ChEBI" id="CHEBI:15378"/>
        <dbReference type="ChEBI" id="CHEBI:30616"/>
        <dbReference type="ChEBI" id="CHEBI:43474"/>
        <dbReference type="ChEBI" id="CHEBI:57306"/>
        <dbReference type="ChEBI" id="CHEBI:456216"/>
    </reaction>
    <physiologicalReaction direction="left-to-right" evidence="36">
        <dbReference type="Rhea" id="RHEA:61337"/>
    </physiologicalReaction>
</comment>
<keyword evidence="26" id="KW-1015">Disulfide bond</keyword>
<dbReference type="GO" id="GO:0016887">
    <property type="term" value="F:ATP hydrolysis activity"/>
    <property type="evidence" value="ECO:0007669"/>
    <property type="project" value="InterPro"/>
</dbReference>
<dbReference type="InterPro" id="IPR027417">
    <property type="entry name" value="P-loop_NTPase"/>
</dbReference>
<dbReference type="GO" id="GO:0005886">
    <property type="term" value="C:plasma membrane"/>
    <property type="evidence" value="ECO:0007669"/>
    <property type="project" value="UniProtKB-SubCell"/>
</dbReference>
<keyword evidence="13" id="KW-1003">Cell membrane</keyword>
<dbReference type="InterPro" id="IPR032410">
    <property type="entry name" value="ABCB6_N"/>
</dbReference>
<evidence type="ECO:0000256" key="20">
    <source>
        <dbReference type="ARBA" id="ARBA00022840"/>
    </source>
</evidence>
<dbReference type="OrthoDB" id="6500128at2759"/>
<evidence type="ECO:0000256" key="33">
    <source>
        <dbReference type="ARBA" id="ARBA00047649"/>
    </source>
</evidence>
<evidence type="ECO:0000256" key="17">
    <source>
        <dbReference type="ARBA" id="ARBA00022753"/>
    </source>
</evidence>
<evidence type="ECO:0000256" key="12">
    <source>
        <dbReference type="ARBA" id="ARBA00022448"/>
    </source>
</evidence>
<dbReference type="Proteomes" id="UP000308267">
    <property type="component" value="Unassembled WGS sequence"/>
</dbReference>
<sequence>MVQFCPSNQSLLKPWVNGGLTRCFIDTLYDSILILALVAFLLQIFYIKRYGHRITQSRSLWFYLSIVMGVLIPILAAVQSVLFAFFNVPGKDTTVYFHGFLIFNLVVRPAVWLVSLAVLYMDCVYFLACPRTKHSYSLLFLWTTSLLLLLLPIVSVRSTDWWWRFKSPDDIADFCLWILQVFGVIGVLVLGLLGPSLPKNHTAIYNNLQSDDISHAVDPLTRYYRRFQILAPCLWPRDNKVVQFKVIVSVALLVVGRVVNLYSPIFYKQIVDSLTFPTNATNVTGELQYPNRNYVNLHQGLFHQLFDRLLGATGLAYRWDYVLQLGVIRLLQGFGVGGGGGLIGAIRAQLWIAVDQFSTRELSVNLFAHLQSLSLRWHLSRKTGEMLRIMDRGTSSVSNILSYLAFNIVPTIIDIIIGVVYFLTAFNVWYGLIVIATMGVYLGSTMAVTEWRAKYRRDMNEKDNHKSTKAVDALLNFETVKYFNAESSELSRFRTAFLDYQKAEWWTNFSLNVLNTVQNITVTIGLLVGTLLCAHDVVLGTLTVGDFVLFNTYMLQLYSPLSIFGMYYRMLQTSLIDMENMFDLLDEKPEVLDAPNAKDLCVMGGEVEFRNVSFHYAVERPILKNISFKVPAGHTVALVGQSGAGKSTIVRLLFRLYDVIQGEILIDGQNVADLTQASVRRAIGVVPQDTVLFNDTIRYNIRYGRQTATDEEVLQAACAADIHERILEFPDQYETIVGERGLKLSGGEKQRVAIARNVLKNPYIMLLDEATSALDTTTERIIQSSLYKMAQNRTTLVVAHRLSTIVNADEIIMMHQGEIVERGTHHQLLAIPDGRYAKLWQAQSETGQNSIDRTDSRPGL</sequence>
<evidence type="ECO:0000259" key="43">
    <source>
        <dbReference type="PROSITE" id="PS50929"/>
    </source>
</evidence>
<dbReference type="PROSITE" id="PS00211">
    <property type="entry name" value="ABC_TRANSPORTER_1"/>
    <property type="match status" value="1"/>
</dbReference>
<evidence type="ECO:0000256" key="11">
    <source>
        <dbReference type="ARBA" id="ARBA00011738"/>
    </source>
</evidence>
<evidence type="ECO:0000256" key="21">
    <source>
        <dbReference type="ARBA" id="ARBA00022967"/>
    </source>
</evidence>
<keyword evidence="20" id="KW-0067">ATP-binding</keyword>
<feature type="transmembrane region" description="Helical" evidence="41">
    <location>
        <begin position="28"/>
        <end position="48"/>
    </location>
</feature>
<keyword evidence="27" id="KW-0458">Lysosome</keyword>
<evidence type="ECO:0000256" key="38">
    <source>
        <dbReference type="ARBA" id="ARBA00048510"/>
    </source>
</evidence>
<evidence type="ECO:0000256" key="36">
    <source>
        <dbReference type="ARBA" id="ARBA00048309"/>
    </source>
</evidence>
<evidence type="ECO:0000256" key="24">
    <source>
        <dbReference type="ARBA" id="ARBA00023128"/>
    </source>
</evidence>
<feature type="transmembrane region" description="Helical" evidence="41">
    <location>
        <begin position="106"/>
        <end position="128"/>
    </location>
</feature>
<evidence type="ECO:0000256" key="34">
    <source>
        <dbReference type="ARBA" id="ARBA00047753"/>
    </source>
</evidence>
<evidence type="ECO:0000256" key="14">
    <source>
        <dbReference type="ARBA" id="ARBA00022525"/>
    </source>
</evidence>
<comment type="catalytic activity">
    <reaction evidence="37">
        <text>pheophorbide a(in) + ATP + H2O = pheophorbide a(out) + ADP + phosphate + H(+)</text>
        <dbReference type="Rhea" id="RHEA:61360"/>
        <dbReference type="ChEBI" id="CHEBI:15377"/>
        <dbReference type="ChEBI" id="CHEBI:15378"/>
        <dbReference type="ChEBI" id="CHEBI:30616"/>
        <dbReference type="ChEBI" id="CHEBI:43474"/>
        <dbReference type="ChEBI" id="CHEBI:58687"/>
        <dbReference type="ChEBI" id="CHEBI:456216"/>
    </reaction>
    <physiologicalReaction direction="left-to-right" evidence="37">
        <dbReference type="Rhea" id="RHEA:61361"/>
    </physiologicalReaction>
</comment>
<keyword evidence="12" id="KW-0813">Transport</keyword>
<dbReference type="GO" id="GO:0005576">
    <property type="term" value="C:extracellular region"/>
    <property type="evidence" value="ECO:0007669"/>
    <property type="project" value="UniProtKB-SubCell"/>
</dbReference>
<dbReference type="InterPro" id="IPR011527">
    <property type="entry name" value="ABC1_TM_dom"/>
</dbReference>
<dbReference type="PANTHER" id="PTHR24221">
    <property type="entry name" value="ATP-BINDING CASSETTE SUB-FAMILY B"/>
    <property type="match status" value="1"/>
</dbReference>
<dbReference type="InterPro" id="IPR036640">
    <property type="entry name" value="ABC1_TM_sf"/>
</dbReference>
<evidence type="ECO:0000256" key="37">
    <source>
        <dbReference type="ARBA" id="ARBA00048455"/>
    </source>
</evidence>
<dbReference type="EC" id="7.6.2.5" evidence="30"/>
<evidence type="ECO:0000256" key="1">
    <source>
        <dbReference type="ARBA" id="ARBA00004146"/>
    </source>
</evidence>
<keyword evidence="21" id="KW-1278">Translocase</keyword>
<evidence type="ECO:0000256" key="22">
    <source>
        <dbReference type="ARBA" id="ARBA00022989"/>
    </source>
</evidence>
<comment type="catalytic activity">
    <reaction evidence="40">
        <text>coproporphyrin I(in) + ATP + H2O = coproporphyrin I(out) + ADP + phosphate + H(+)</text>
        <dbReference type="Rhea" id="RHEA:66768"/>
        <dbReference type="ChEBI" id="CHEBI:15377"/>
        <dbReference type="ChEBI" id="CHEBI:15378"/>
        <dbReference type="ChEBI" id="CHEBI:30616"/>
        <dbReference type="ChEBI" id="CHEBI:43474"/>
        <dbReference type="ChEBI" id="CHEBI:167478"/>
        <dbReference type="ChEBI" id="CHEBI:456216"/>
    </reaction>
    <physiologicalReaction direction="left-to-right" evidence="40">
        <dbReference type="Rhea" id="RHEA:66769"/>
    </physiologicalReaction>
</comment>
<comment type="catalytic activity">
    <reaction evidence="35">
        <text>uroporphyrin I(in) + ATP + H2O = uroporphyrin I(out) + ADP + phosphate + H(+)</text>
        <dbReference type="Rhea" id="RHEA:66772"/>
        <dbReference type="ChEBI" id="CHEBI:15377"/>
        <dbReference type="ChEBI" id="CHEBI:15378"/>
        <dbReference type="ChEBI" id="CHEBI:30616"/>
        <dbReference type="ChEBI" id="CHEBI:43474"/>
        <dbReference type="ChEBI" id="CHEBI:167480"/>
        <dbReference type="ChEBI" id="CHEBI:456216"/>
    </reaction>
    <physiologicalReaction direction="left-to-right" evidence="35">
        <dbReference type="Rhea" id="RHEA:66773"/>
    </physiologicalReaction>
</comment>
<keyword evidence="23" id="KW-0333">Golgi apparatus</keyword>
<comment type="caution">
    <text evidence="44">The sequence shown here is derived from an EMBL/GenBank/DDBJ whole genome shotgun (WGS) entry which is preliminary data.</text>
</comment>
<keyword evidence="45" id="KW-1185">Reference proteome</keyword>
<evidence type="ECO:0000256" key="3">
    <source>
        <dbReference type="ARBA" id="ARBA00004337"/>
    </source>
</evidence>
<dbReference type="GO" id="GO:0005524">
    <property type="term" value="F:ATP binding"/>
    <property type="evidence" value="ECO:0007669"/>
    <property type="project" value="UniProtKB-KW"/>
</dbReference>
<protein>
    <recommendedName>
        <fullName evidence="31">ATP-binding cassette sub-family B member 6</fullName>
        <ecNumber evidence="30">7.6.2.5</ecNumber>
    </recommendedName>
    <alternativeName>
        <fullName evidence="32">ABC-type heme transporter ABCB6</fullName>
    </alternativeName>
</protein>
<evidence type="ECO:0000256" key="7">
    <source>
        <dbReference type="ARBA" id="ARBA00004550"/>
    </source>
</evidence>
<dbReference type="InterPro" id="IPR017871">
    <property type="entry name" value="ABC_transporter-like_CS"/>
</dbReference>
<name>A0A4V3SGB7_OPIFE</name>
<feature type="transmembrane region" description="Helical" evidence="41">
    <location>
        <begin position="135"/>
        <end position="154"/>
    </location>
</feature>
<feature type="domain" description="ABC transmembrane type-1" evidence="43">
    <location>
        <begin position="247"/>
        <end position="573"/>
    </location>
</feature>
<comment type="catalytic activity">
    <reaction evidence="34">
        <text>coproporphyrinogen III(in) + ATP + H2O = coproporphyrinogen III(out) + ADP + phosphate + H(+)</text>
        <dbReference type="Rhea" id="RHEA:66680"/>
        <dbReference type="ChEBI" id="CHEBI:15377"/>
        <dbReference type="ChEBI" id="CHEBI:15378"/>
        <dbReference type="ChEBI" id="CHEBI:30616"/>
        <dbReference type="ChEBI" id="CHEBI:43474"/>
        <dbReference type="ChEBI" id="CHEBI:57309"/>
        <dbReference type="ChEBI" id="CHEBI:456216"/>
    </reaction>
    <physiologicalReaction direction="left-to-right" evidence="34">
        <dbReference type="Rhea" id="RHEA:66681"/>
    </physiologicalReaction>
</comment>
<comment type="catalytic activity">
    <reaction evidence="38">
        <text>uroporphyrin III(in) + ATP + H2O = uroporphyrin III(out) + ADP + phosphate + H(+)</text>
        <dbReference type="Rhea" id="RHEA:66776"/>
        <dbReference type="ChEBI" id="CHEBI:15377"/>
        <dbReference type="ChEBI" id="CHEBI:15378"/>
        <dbReference type="ChEBI" id="CHEBI:30616"/>
        <dbReference type="ChEBI" id="CHEBI:43474"/>
        <dbReference type="ChEBI" id="CHEBI:167479"/>
        <dbReference type="ChEBI" id="CHEBI:456216"/>
    </reaction>
    <physiologicalReaction direction="left-to-right" evidence="38">
        <dbReference type="Rhea" id="RHEA:66777"/>
    </physiologicalReaction>
</comment>
<evidence type="ECO:0000313" key="44">
    <source>
        <dbReference type="EMBL" id="TGZ71644.1"/>
    </source>
</evidence>
<evidence type="ECO:0000256" key="23">
    <source>
        <dbReference type="ARBA" id="ARBA00023034"/>
    </source>
</evidence>
<dbReference type="GO" id="GO:0005741">
    <property type="term" value="C:mitochondrial outer membrane"/>
    <property type="evidence" value="ECO:0007669"/>
    <property type="project" value="UniProtKB-SubCell"/>
</dbReference>
<evidence type="ECO:0000256" key="41">
    <source>
        <dbReference type="SAM" id="Phobius"/>
    </source>
</evidence>
<feature type="domain" description="ABC transporter" evidence="42">
    <location>
        <begin position="607"/>
        <end position="841"/>
    </location>
</feature>
<dbReference type="STRING" id="147828.A0A4V3SGB7"/>
<dbReference type="Gene3D" id="1.20.1560.10">
    <property type="entry name" value="ABC transporter type 1, transmembrane domain"/>
    <property type="match status" value="1"/>
</dbReference>
<keyword evidence="14" id="KW-0964">Secreted</keyword>
<keyword evidence="25 41" id="KW-0472">Membrane</keyword>
<evidence type="ECO:0000259" key="42">
    <source>
        <dbReference type="PROSITE" id="PS50893"/>
    </source>
</evidence>
<evidence type="ECO:0000256" key="8">
    <source>
        <dbReference type="ARBA" id="ARBA00004651"/>
    </source>
</evidence>
<proteinExistence type="inferred from homology"/>
<dbReference type="PROSITE" id="PS50929">
    <property type="entry name" value="ABC_TM1F"/>
    <property type="match status" value="1"/>
</dbReference>
<evidence type="ECO:0000256" key="19">
    <source>
        <dbReference type="ARBA" id="ARBA00022824"/>
    </source>
</evidence>
<dbReference type="Pfam" id="PF00664">
    <property type="entry name" value="ABC_membrane"/>
    <property type="match status" value="1"/>
</dbReference>
<dbReference type="GO" id="GO:0020037">
    <property type="term" value="F:heme binding"/>
    <property type="evidence" value="ECO:0007669"/>
    <property type="project" value="TreeGrafter"/>
</dbReference>
<comment type="subcellular location">
    <subcellularLocation>
        <location evidence="8">Cell membrane</location>
        <topology evidence="8">Multi-pass membrane protein</topology>
    </subcellularLocation>
    <subcellularLocation>
        <location evidence="1">Early endosome membrane</location>
    </subcellularLocation>
    <subcellularLocation>
        <location evidence="6">Endoplasmic reticulum membrane</location>
        <topology evidence="6">Multi-pass membrane protein</topology>
    </subcellularLocation>
    <subcellularLocation>
        <location evidence="3">Endosome membrane</location>
        <topology evidence="3">Multi-pass membrane protein</topology>
    </subcellularLocation>
    <subcellularLocation>
        <location evidence="2">Endosome</location>
        <location evidence="2">Multivesicular body membrane</location>
    </subcellularLocation>
    <subcellularLocation>
        <location evidence="9">Golgi apparatus membrane</location>
        <topology evidence="9">Multi-pass membrane protein</topology>
    </subcellularLocation>
    <subcellularLocation>
        <location evidence="5">Late endosome membrane</location>
    </subcellularLocation>
    <subcellularLocation>
        <location evidence="10">Lysosome membrane</location>
    </subcellularLocation>
    <subcellularLocation>
        <location evidence="28">Melanosome membrane</location>
    </subcellularLocation>
    <subcellularLocation>
        <location evidence="4">Mitochondrion outer membrane</location>
        <topology evidence="4">Multi-pass membrane protein</topology>
    </subcellularLocation>
    <subcellularLocation>
        <location evidence="7">Secreted</location>
        <location evidence="7">Extracellular exosome</location>
    </subcellularLocation>
</comment>
<evidence type="ECO:0000256" key="40">
    <source>
        <dbReference type="ARBA" id="ARBA00049398"/>
    </source>
</evidence>
<dbReference type="GO" id="GO:0005765">
    <property type="term" value="C:lysosomal membrane"/>
    <property type="evidence" value="ECO:0007669"/>
    <property type="project" value="UniProtKB-SubCell"/>
</dbReference>
<evidence type="ECO:0000256" key="25">
    <source>
        <dbReference type="ARBA" id="ARBA00023136"/>
    </source>
</evidence>
<evidence type="ECO:0000256" key="28">
    <source>
        <dbReference type="ARBA" id="ARBA00024320"/>
    </source>
</evidence>
<keyword evidence="18" id="KW-1000">Mitochondrion outer membrane</keyword>
<evidence type="ECO:0000256" key="4">
    <source>
        <dbReference type="ARBA" id="ARBA00004374"/>
    </source>
</evidence>
<dbReference type="PROSITE" id="PS50893">
    <property type="entry name" value="ABC_TRANSPORTER_2"/>
    <property type="match status" value="1"/>
</dbReference>
<dbReference type="PANTHER" id="PTHR24221:SF654">
    <property type="entry name" value="ATP-BINDING CASSETTE SUB-FAMILY B MEMBER 6"/>
    <property type="match status" value="1"/>
</dbReference>
<evidence type="ECO:0000256" key="29">
    <source>
        <dbReference type="ARBA" id="ARBA00024363"/>
    </source>
</evidence>
<dbReference type="Pfam" id="PF16185">
    <property type="entry name" value="MTABC_N"/>
    <property type="match status" value="1"/>
</dbReference>
<dbReference type="Pfam" id="PF00005">
    <property type="entry name" value="ABC_tran"/>
    <property type="match status" value="1"/>
</dbReference>
<evidence type="ECO:0000256" key="18">
    <source>
        <dbReference type="ARBA" id="ARBA00022787"/>
    </source>
</evidence>
<gene>
    <name evidence="44" type="ORF">CRM22_002527</name>
</gene>
<evidence type="ECO:0000256" key="2">
    <source>
        <dbReference type="ARBA" id="ARBA00004333"/>
    </source>
</evidence>
<dbReference type="InterPro" id="IPR039421">
    <property type="entry name" value="Type_1_exporter"/>
</dbReference>
<dbReference type="GO" id="GO:0032585">
    <property type="term" value="C:multivesicular body membrane"/>
    <property type="evidence" value="ECO:0007669"/>
    <property type="project" value="UniProtKB-SubCell"/>
</dbReference>
<evidence type="ECO:0000256" key="30">
    <source>
        <dbReference type="ARBA" id="ARBA00024385"/>
    </source>
</evidence>
<keyword evidence="19" id="KW-0256">Endoplasmic reticulum</keyword>
<keyword evidence="22 41" id="KW-1133">Transmembrane helix</keyword>
<keyword evidence="16" id="KW-0547">Nucleotide-binding</keyword>
<comment type="similarity">
    <text evidence="29">Belongs to the ABC transporter superfamily. ABCB family. Heavy Metal importer (TC 3.A.1.210) subfamily.</text>
</comment>
<evidence type="ECO:0000256" key="32">
    <source>
        <dbReference type="ARBA" id="ARBA00031413"/>
    </source>
</evidence>
<keyword evidence="24" id="KW-0496">Mitochondrion</keyword>
<comment type="catalytic activity">
    <reaction evidence="33">
        <text>heme b(in) + ATP + H2O = heme b(out) + ADP + phosphate + H(+)</text>
        <dbReference type="Rhea" id="RHEA:19261"/>
        <dbReference type="ChEBI" id="CHEBI:15377"/>
        <dbReference type="ChEBI" id="CHEBI:15378"/>
        <dbReference type="ChEBI" id="CHEBI:30616"/>
        <dbReference type="ChEBI" id="CHEBI:43474"/>
        <dbReference type="ChEBI" id="CHEBI:60344"/>
        <dbReference type="ChEBI" id="CHEBI:456216"/>
        <dbReference type="EC" id="7.6.2.5"/>
    </reaction>
    <physiologicalReaction direction="left-to-right" evidence="33">
        <dbReference type="Rhea" id="RHEA:19262"/>
    </physiologicalReaction>
</comment>
<accession>A0A4V3SGB7</accession>
<dbReference type="GO" id="GO:0015439">
    <property type="term" value="F:ABC-type heme transporter activity"/>
    <property type="evidence" value="ECO:0007669"/>
    <property type="project" value="UniProtKB-EC"/>
</dbReference>
<feature type="transmembrane region" description="Helical" evidence="41">
    <location>
        <begin position="429"/>
        <end position="449"/>
    </location>
</feature>
<evidence type="ECO:0000256" key="31">
    <source>
        <dbReference type="ARBA" id="ARBA00024439"/>
    </source>
</evidence>
<comment type="catalytic activity">
    <reaction evidence="39">
        <text>coproporphyrin III(in) + ATP + H2O = coproporphyrin III(out) + ADP + phosphate + H(+)</text>
        <dbReference type="Rhea" id="RHEA:66664"/>
        <dbReference type="ChEBI" id="CHEBI:15377"/>
        <dbReference type="ChEBI" id="CHEBI:15378"/>
        <dbReference type="ChEBI" id="CHEBI:30616"/>
        <dbReference type="ChEBI" id="CHEBI:43474"/>
        <dbReference type="ChEBI" id="CHEBI:131725"/>
        <dbReference type="ChEBI" id="CHEBI:456216"/>
    </reaction>
    <physiologicalReaction direction="left-to-right" evidence="39">
        <dbReference type="Rhea" id="RHEA:66665"/>
    </physiologicalReaction>
</comment>
<evidence type="ECO:0000256" key="13">
    <source>
        <dbReference type="ARBA" id="ARBA00022475"/>
    </source>
</evidence>
<evidence type="ECO:0000256" key="15">
    <source>
        <dbReference type="ARBA" id="ARBA00022692"/>
    </source>
</evidence>
<dbReference type="SMART" id="SM00382">
    <property type="entry name" value="AAA"/>
    <property type="match status" value="1"/>
</dbReference>
<dbReference type="SUPFAM" id="SSF52540">
    <property type="entry name" value="P-loop containing nucleoside triphosphate hydrolases"/>
    <property type="match status" value="1"/>
</dbReference>
<evidence type="ECO:0000256" key="26">
    <source>
        <dbReference type="ARBA" id="ARBA00023157"/>
    </source>
</evidence>